<dbReference type="PANTHER" id="PTHR10848:SF0">
    <property type="entry name" value="MEIOTIC RECOMBINATION PROTEIN SPO11"/>
    <property type="match status" value="1"/>
</dbReference>
<keyword evidence="9 12" id="KW-0238">DNA-binding</keyword>
<evidence type="ECO:0000256" key="3">
    <source>
        <dbReference type="ARBA" id="ARBA00004123"/>
    </source>
</evidence>
<dbReference type="InterPro" id="IPR036078">
    <property type="entry name" value="Spo11/TopoVI_A_sf"/>
</dbReference>
<dbReference type="RefSeq" id="XP_002141549.1">
    <property type="nucleotide sequence ID" value="XM_002141513.1"/>
</dbReference>
<evidence type="ECO:0000313" key="16">
    <source>
        <dbReference type="Proteomes" id="UP000001460"/>
    </source>
</evidence>
<dbReference type="GO" id="GO:0042138">
    <property type="term" value="P:meiotic DNA double-strand break formation"/>
    <property type="evidence" value="ECO:0007669"/>
    <property type="project" value="InterPro"/>
</dbReference>
<organism evidence="15 16">
    <name type="scientific">Cryptosporidium muris (strain RN66)</name>
    <dbReference type="NCBI Taxonomy" id="441375"/>
    <lineage>
        <taxon>Eukaryota</taxon>
        <taxon>Sar</taxon>
        <taxon>Alveolata</taxon>
        <taxon>Apicomplexa</taxon>
        <taxon>Conoidasida</taxon>
        <taxon>Coccidia</taxon>
        <taxon>Eucoccidiorida</taxon>
        <taxon>Eimeriorina</taxon>
        <taxon>Cryptosporidiidae</taxon>
        <taxon>Cryptosporidium</taxon>
    </lineage>
</organism>
<protein>
    <recommendedName>
        <fullName evidence="5">DNA topoisomerase (ATP-hydrolyzing)</fullName>
        <ecNumber evidence="5">5.6.2.2</ecNumber>
    </recommendedName>
</protein>
<dbReference type="STRING" id="441375.B6AG59"/>
<dbReference type="GO" id="GO:0003918">
    <property type="term" value="F:DNA topoisomerase type II (double strand cut, ATP-hydrolyzing) activity"/>
    <property type="evidence" value="ECO:0007669"/>
    <property type="project" value="UniProtKB-UniRule"/>
</dbReference>
<evidence type="ECO:0000256" key="9">
    <source>
        <dbReference type="ARBA" id="ARBA00023125"/>
    </source>
</evidence>
<evidence type="ECO:0000256" key="7">
    <source>
        <dbReference type="ARBA" id="ARBA00022842"/>
    </source>
</evidence>
<dbReference type="PROSITE" id="PS52041">
    <property type="entry name" value="TOPO_IIB"/>
    <property type="match status" value="1"/>
</dbReference>
<dbReference type="OrthoDB" id="5377392at2759"/>
<evidence type="ECO:0000256" key="4">
    <source>
        <dbReference type="ARBA" id="ARBA00006559"/>
    </source>
</evidence>
<evidence type="ECO:0000256" key="8">
    <source>
        <dbReference type="ARBA" id="ARBA00023029"/>
    </source>
</evidence>
<dbReference type="eggNOG" id="KOG2795">
    <property type="taxonomic scope" value="Eukaryota"/>
</dbReference>
<evidence type="ECO:0000256" key="11">
    <source>
        <dbReference type="ARBA" id="ARBA00023242"/>
    </source>
</evidence>
<keyword evidence="7" id="KW-0460">Magnesium</keyword>
<evidence type="ECO:0000256" key="10">
    <source>
        <dbReference type="ARBA" id="ARBA00023235"/>
    </source>
</evidence>
<dbReference type="EC" id="5.6.2.2" evidence="5"/>
<evidence type="ECO:0000259" key="14">
    <source>
        <dbReference type="Pfam" id="PF21180"/>
    </source>
</evidence>
<gene>
    <name evidence="15" type="ORF">CMU_000700</name>
</gene>
<dbReference type="GO" id="GO:0000706">
    <property type="term" value="P:meiotic DNA double-strand break processing"/>
    <property type="evidence" value="ECO:0007669"/>
    <property type="project" value="TreeGrafter"/>
</dbReference>
<dbReference type="InterPro" id="IPR013049">
    <property type="entry name" value="Spo11/TopoVI_A_N"/>
</dbReference>
<keyword evidence="10 12" id="KW-0413">Isomerase</keyword>
<name>B6AG59_CRYMR</name>
<dbReference type="PRINTS" id="PR01550">
    <property type="entry name" value="TOP6AFAMILY"/>
</dbReference>
<dbReference type="PRINTS" id="PR01551">
    <property type="entry name" value="SPO11HOMOLOG"/>
</dbReference>
<keyword evidence="6" id="KW-0479">Metal-binding</keyword>
<dbReference type="Gene3D" id="3.40.1360.10">
    <property type="match status" value="1"/>
</dbReference>
<keyword evidence="11" id="KW-0539">Nucleus</keyword>
<comment type="similarity">
    <text evidence="4 12">Belongs to the TOP6A family.</text>
</comment>
<dbReference type="EMBL" id="DS989732">
    <property type="protein sequence ID" value="EEA07200.1"/>
    <property type="molecule type" value="Genomic_DNA"/>
</dbReference>
<evidence type="ECO:0000313" key="15">
    <source>
        <dbReference type="EMBL" id="EEA07200.1"/>
    </source>
</evidence>
<comment type="catalytic activity">
    <reaction evidence="1 12">
        <text>ATP-dependent breakage, passage and rejoining of double-stranded DNA.</text>
        <dbReference type="EC" id="5.6.2.2"/>
    </reaction>
</comment>
<accession>B6AG59</accession>
<dbReference type="InterPro" id="IPR036388">
    <property type="entry name" value="WH-like_DNA-bd_sf"/>
</dbReference>
<proteinExistence type="inferred from homology"/>
<dbReference type="GeneID" id="6996637"/>
<dbReference type="SUPFAM" id="SSF56726">
    <property type="entry name" value="DNA topoisomerase IV, alpha subunit"/>
    <property type="match status" value="1"/>
</dbReference>
<comment type="subcellular location">
    <subcellularLocation>
        <location evidence="3">Nucleus</location>
    </subcellularLocation>
</comment>
<evidence type="ECO:0000256" key="5">
    <source>
        <dbReference type="ARBA" id="ARBA00012895"/>
    </source>
</evidence>
<keyword evidence="16" id="KW-1185">Reference proteome</keyword>
<evidence type="ECO:0000256" key="6">
    <source>
        <dbReference type="ARBA" id="ARBA00022723"/>
    </source>
</evidence>
<dbReference type="GO" id="GO:0007131">
    <property type="term" value="P:reciprocal meiotic recombination"/>
    <property type="evidence" value="ECO:0007669"/>
    <property type="project" value="TreeGrafter"/>
</dbReference>
<dbReference type="OMA" id="IETAGMF"/>
<dbReference type="PANTHER" id="PTHR10848">
    <property type="entry name" value="MEIOTIC RECOMBINATION PROTEIN SPO11"/>
    <property type="match status" value="1"/>
</dbReference>
<evidence type="ECO:0000256" key="2">
    <source>
        <dbReference type="ARBA" id="ARBA00001946"/>
    </source>
</evidence>
<feature type="domain" description="Topoisomerase 6 subunit A/Spo11 TOPRIM" evidence="14">
    <location>
        <begin position="159"/>
        <end position="325"/>
    </location>
</feature>
<dbReference type="Gene3D" id="1.10.10.10">
    <property type="entry name" value="Winged helix-like DNA-binding domain superfamily/Winged helix DNA-binding domain"/>
    <property type="match status" value="1"/>
</dbReference>
<dbReference type="GO" id="GO:0003677">
    <property type="term" value="F:DNA binding"/>
    <property type="evidence" value="ECO:0007669"/>
    <property type="project" value="UniProtKB-UniRule"/>
</dbReference>
<dbReference type="Pfam" id="PF21180">
    <property type="entry name" value="TOP6A-Spo11_Toprim"/>
    <property type="match status" value="1"/>
</dbReference>
<sequence>MEYLEDLVLQSIGQLTDININPWLHNISRNNEIISNKNSITLRYIAKVICVANTLHNVIQQGRRMSLRELYYHNTWLFDNQNQATVIVRKISIMLRIPRRTLGLFPSPKGMIGGRITFRYKDIEVLNIYNMGITGAIIGDNFEDIGEQSNIEVESDAQYIIIIEKASIFQYLMERKISDRFSCILITGKGFPDIATRKLISYLVYKLKITTLYLGDYDPPGINIYLTYVRGSDNYESLIVACPHIYFMGIHYEDTFDLPCTTQIPLTKNDKTVLSNLLSDPIVKACNKLHGQCKMMFKSGYKCELEAFQAISSDFLVNSYLPNKLLKRSWI</sequence>
<dbReference type="InterPro" id="IPR002815">
    <property type="entry name" value="Spo11/TopoVI_A"/>
</dbReference>
<evidence type="ECO:0000259" key="13">
    <source>
        <dbReference type="Pfam" id="PF04406"/>
    </source>
</evidence>
<dbReference type="AlphaFoldDB" id="B6AG59"/>
<dbReference type="GO" id="GO:0005524">
    <property type="term" value="F:ATP binding"/>
    <property type="evidence" value="ECO:0007669"/>
    <property type="project" value="InterPro"/>
</dbReference>
<reference evidence="15" key="1">
    <citation type="submission" date="2008-06" db="EMBL/GenBank/DDBJ databases">
        <authorList>
            <person name="Lorenzi H."/>
            <person name="Inman J."/>
            <person name="Miller J."/>
            <person name="Schobel S."/>
            <person name="Amedeo P."/>
            <person name="Caler E.V."/>
            <person name="da Silva J."/>
        </authorList>
    </citation>
    <scope>NUCLEOTIDE SEQUENCE [LARGE SCALE GENOMIC DNA]</scope>
    <source>
        <strain evidence="15">RN66</strain>
    </source>
</reference>
<dbReference type="InterPro" id="IPR013048">
    <property type="entry name" value="Meiotic_Spo11"/>
</dbReference>
<feature type="domain" description="Spo11/DNA topoisomerase VI subunit A N-terminal" evidence="13">
    <location>
        <begin position="45"/>
        <end position="103"/>
    </location>
</feature>
<dbReference type="InterPro" id="IPR034136">
    <property type="entry name" value="TOPRIM_Topo6A/Spo11"/>
</dbReference>
<dbReference type="Proteomes" id="UP000001460">
    <property type="component" value="Unassembled WGS sequence"/>
</dbReference>
<dbReference type="CDD" id="cd00223">
    <property type="entry name" value="TOPRIM_TopoIIB_SPO"/>
    <property type="match status" value="1"/>
</dbReference>
<feature type="active site" description="O-(5'-phospho-DNA)-tyrosine intermediate" evidence="12">
    <location>
        <position position="72"/>
    </location>
</feature>
<dbReference type="VEuPathDB" id="CryptoDB:CMU_000700"/>
<evidence type="ECO:0000256" key="12">
    <source>
        <dbReference type="PROSITE-ProRule" id="PRU01385"/>
    </source>
</evidence>
<keyword evidence="8 12" id="KW-0799">Topoisomerase</keyword>
<comment type="cofactor">
    <cofactor evidence="2">
        <name>Mg(2+)</name>
        <dbReference type="ChEBI" id="CHEBI:18420"/>
    </cofactor>
</comment>
<dbReference type="GO" id="GO:0046872">
    <property type="term" value="F:metal ion binding"/>
    <property type="evidence" value="ECO:0007669"/>
    <property type="project" value="UniProtKB-KW"/>
</dbReference>
<evidence type="ECO:0000256" key="1">
    <source>
        <dbReference type="ARBA" id="ARBA00000185"/>
    </source>
</evidence>
<dbReference type="GO" id="GO:0000228">
    <property type="term" value="C:nuclear chromosome"/>
    <property type="evidence" value="ECO:0007669"/>
    <property type="project" value="TreeGrafter"/>
</dbReference>
<dbReference type="Pfam" id="PF04406">
    <property type="entry name" value="TP6A_N"/>
    <property type="match status" value="1"/>
</dbReference>